<keyword evidence="2" id="KW-0378">Hydrolase</keyword>
<accession>A0A5Q4VDE7</accession>
<dbReference type="GO" id="GO:0047617">
    <property type="term" value="F:fatty acyl-CoA hydrolase activity"/>
    <property type="evidence" value="ECO:0007669"/>
    <property type="project" value="TreeGrafter"/>
</dbReference>
<sequence length="188" mass="21810">MRGLGERPFPFNPETAVIKISSIHENRPGAPAPLSFFLQKVFCMQEFAPAFPHEVSIRIPMHMVDLGNVIYHSRYLDLYHEARDHYLDAADCSYREIMEKNYHLAVADTHIQFKRPIRYLETAIIRTRIAWIRNRSLCVVQEMTKDVNGTLQLCNRAEFTLVCIGPEFKAIRIPDTFIQRLALFQTSA</sequence>
<dbReference type="OrthoDB" id="9808429at2"/>
<proteinExistence type="inferred from homology"/>
<name>A0A5Q4VDE7_9BACT</name>
<dbReference type="Pfam" id="PF13279">
    <property type="entry name" value="4HBT_2"/>
    <property type="match status" value="1"/>
</dbReference>
<dbReference type="AlphaFoldDB" id="A0A5Q4VDE7"/>
<dbReference type="Proteomes" id="UP000321899">
    <property type="component" value="Unassembled WGS sequence"/>
</dbReference>
<comment type="caution">
    <text evidence="3">The sequence shown here is derived from an EMBL/GenBank/DDBJ whole genome shotgun (WGS) entry which is preliminary data.</text>
</comment>
<evidence type="ECO:0000313" key="3">
    <source>
        <dbReference type="EMBL" id="TYT75719.1"/>
    </source>
</evidence>
<comment type="similarity">
    <text evidence="1">Belongs to the 4-hydroxybenzoyl-CoA thioesterase family.</text>
</comment>
<dbReference type="EMBL" id="VDMB01000002">
    <property type="protein sequence ID" value="TYT75719.1"/>
    <property type="molecule type" value="Genomic_DNA"/>
</dbReference>
<protein>
    <submittedName>
        <fullName evidence="3">Acyl-CoA thioesterase</fullName>
    </submittedName>
</protein>
<dbReference type="InterPro" id="IPR029069">
    <property type="entry name" value="HotDog_dom_sf"/>
</dbReference>
<dbReference type="SUPFAM" id="SSF54637">
    <property type="entry name" value="Thioesterase/thiol ester dehydrase-isomerase"/>
    <property type="match status" value="1"/>
</dbReference>
<organism evidence="3 4">
    <name type="scientific">Desulfobotulus mexicanus</name>
    <dbReference type="NCBI Taxonomy" id="2586642"/>
    <lineage>
        <taxon>Bacteria</taxon>
        <taxon>Pseudomonadati</taxon>
        <taxon>Thermodesulfobacteriota</taxon>
        <taxon>Desulfobacteria</taxon>
        <taxon>Desulfobacterales</taxon>
        <taxon>Desulfobacteraceae</taxon>
        <taxon>Desulfobotulus</taxon>
    </lineage>
</organism>
<gene>
    <name evidence="3" type="ORF">FIM25_02095</name>
</gene>
<keyword evidence="4" id="KW-1185">Reference proteome</keyword>
<evidence type="ECO:0000256" key="1">
    <source>
        <dbReference type="ARBA" id="ARBA00005953"/>
    </source>
</evidence>
<dbReference type="PANTHER" id="PTHR31793:SF27">
    <property type="entry name" value="NOVEL THIOESTERASE SUPERFAMILY DOMAIN AND SAPOSIN A-TYPE DOMAIN CONTAINING PROTEIN (0610012H03RIK)"/>
    <property type="match status" value="1"/>
</dbReference>
<dbReference type="InterPro" id="IPR050563">
    <property type="entry name" value="4-hydroxybenzoyl-CoA_TE"/>
</dbReference>
<evidence type="ECO:0000313" key="4">
    <source>
        <dbReference type="Proteomes" id="UP000321899"/>
    </source>
</evidence>
<dbReference type="CDD" id="cd00586">
    <property type="entry name" value="4HBT"/>
    <property type="match status" value="1"/>
</dbReference>
<dbReference type="Gene3D" id="3.10.129.10">
    <property type="entry name" value="Hotdog Thioesterase"/>
    <property type="match status" value="1"/>
</dbReference>
<evidence type="ECO:0000256" key="2">
    <source>
        <dbReference type="ARBA" id="ARBA00022801"/>
    </source>
</evidence>
<dbReference type="PANTHER" id="PTHR31793">
    <property type="entry name" value="4-HYDROXYBENZOYL-COA THIOESTERASE FAMILY MEMBER"/>
    <property type="match status" value="1"/>
</dbReference>
<reference evidence="3 4" key="1">
    <citation type="submission" date="2019-06" db="EMBL/GenBank/DDBJ databases">
        <title>Desulfobotulus mexicanus sp. nov., a novel sulfate-reducing bacterium isolated from the sediment of an alkaline crater lake in Mexico.</title>
        <authorList>
            <person name="Hirschler-Rea A."/>
        </authorList>
    </citation>
    <scope>NUCLEOTIDE SEQUENCE [LARGE SCALE GENOMIC DNA]</scope>
    <source>
        <strain evidence="3 4">PAR22N</strain>
    </source>
</reference>